<protein>
    <recommendedName>
        <fullName evidence="1">PPM-type phosphatase domain-containing protein</fullName>
    </recommendedName>
</protein>
<dbReference type="PROSITE" id="PS51746">
    <property type="entry name" value="PPM_2"/>
    <property type="match status" value="1"/>
</dbReference>
<evidence type="ECO:0000313" key="2">
    <source>
        <dbReference type="EMBL" id="CAK9329416.1"/>
    </source>
</evidence>
<organism evidence="2 3">
    <name type="scientific">Citrullus colocynthis</name>
    <name type="common">colocynth</name>
    <dbReference type="NCBI Taxonomy" id="252529"/>
    <lineage>
        <taxon>Eukaryota</taxon>
        <taxon>Viridiplantae</taxon>
        <taxon>Streptophyta</taxon>
        <taxon>Embryophyta</taxon>
        <taxon>Tracheophyta</taxon>
        <taxon>Spermatophyta</taxon>
        <taxon>Magnoliopsida</taxon>
        <taxon>eudicotyledons</taxon>
        <taxon>Gunneridae</taxon>
        <taxon>Pentapetalae</taxon>
        <taxon>rosids</taxon>
        <taxon>fabids</taxon>
        <taxon>Cucurbitales</taxon>
        <taxon>Cucurbitaceae</taxon>
        <taxon>Benincaseae</taxon>
        <taxon>Citrullus</taxon>
    </lineage>
</organism>
<dbReference type="Gene3D" id="3.60.40.10">
    <property type="entry name" value="PPM-type phosphatase domain"/>
    <property type="match status" value="1"/>
</dbReference>
<dbReference type="InterPro" id="IPR036457">
    <property type="entry name" value="PPM-type-like_dom_sf"/>
</dbReference>
<dbReference type="EMBL" id="OZ021743">
    <property type="protein sequence ID" value="CAK9329416.1"/>
    <property type="molecule type" value="Genomic_DNA"/>
</dbReference>
<accession>A0ABP0Z9J0</accession>
<evidence type="ECO:0000259" key="1">
    <source>
        <dbReference type="PROSITE" id="PS51746"/>
    </source>
</evidence>
<dbReference type="Proteomes" id="UP001642487">
    <property type="component" value="Chromosome 9"/>
</dbReference>
<dbReference type="SUPFAM" id="SSF81606">
    <property type="entry name" value="PP2C-like"/>
    <property type="match status" value="1"/>
</dbReference>
<dbReference type="Pfam" id="PF00481">
    <property type="entry name" value="PP2C"/>
    <property type="match status" value="1"/>
</dbReference>
<reference evidence="2 3" key="1">
    <citation type="submission" date="2024-03" db="EMBL/GenBank/DDBJ databases">
        <authorList>
            <person name="Gkanogiannis A."/>
            <person name="Becerra Lopez-Lavalle L."/>
        </authorList>
    </citation>
    <scope>NUCLEOTIDE SEQUENCE [LARGE SCALE GENOMIC DNA]</scope>
</reference>
<dbReference type="InterPro" id="IPR015655">
    <property type="entry name" value="PP2C"/>
</dbReference>
<dbReference type="InterPro" id="IPR001932">
    <property type="entry name" value="PPM-type_phosphatase-like_dom"/>
</dbReference>
<keyword evidence="3" id="KW-1185">Reference proteome</keyword>
<gene>
    <name evidence="2" type="ORF">CITCOLO1_LOCUS21865</name>
</gene>
<sequence>MYPSTTFTRSIGDPIAETIGVVVTPEIVVLELTPDHPFFVVASDRVFEFLSSQTVVDMVTKYKDLRDACVAIVVESYRLWLQFETRTDDITILVVHINGLTNIFTSESKKSDGGGFVPYALPQVVEVTGSESSSTFGWNRNNRATQDLSRARLWAIESSLENGQV</sequence>
<dbReference type="PANTHER" id="PTHR47992">
    <property type="entry name" value="PROTEIN PHOSPHATASE"/>
    <property type="match status" value="1"/>
</dbReference>
<proteinExistence type="predicted"/>
<evidence type="ECO:0000313" key="3">
    <source>
        <dbReference type="Proteomes" id="UP001642487"/>
    </source>
</evidence>
<name>A0ABP0Z9J0_9ROSI</name>
<feature type="domain" description="PPM-type phosphatase" evidence="1">
    <location>
        <begin position="1"/>
        <end position="97"/>
    </location>
</feature>